<reference evidence="5" key="1">
    <citation type="submission" date="2022-11" db="UniProtKB">
        <authorList>
            <consortium name="WormBaseParasite"/>
        </authorList>
    </citation>
    <scope>IDENTIFICATION</scope>
</reference>
<accession>A0A915AB04</accession>
<evidence type="ECO:0000259" key="3">
    <source>
        <dbReference type="PROSITE" id="PS50202"/>
    </source>
</evidence>
<keyword evidence="2" id="KW-0812">Transmembrane</keyword>
<keyword evidence="2" id="KW-1133">Transmembrane helix</keyword>
<organism evidence="4 5">
    <name type="scientific">Parascaris univalens</name>
    <name type="common">Nematode worm</name>
    <dbReference type="NCBI Taxonomy" id="6257"/>
    <lineage>
        <taxon>Eukaryota</taxon>
        <taxon>Metazoa</taxon>
        <taxon>Ecdysozoa</taxon>
        <taxon>Nematoda</taxon>
        <taxon>Chromadorea</taxon>
        <taxon>Rhabditida</taxon>
        <taxon>Spirurina</taxon>
        <taxon>Ascaridomorpha</taxon>
        <taxon>Ascaridoidea</taxon>
        <taxon>Ascarididae</taxon>
        <taxon>Parascaris</taxon>
    </lineage>
</organism>
<evidence type="ECO:0000313" key="5">
    <source>
        <dbReference type="WBParaSite" id="PgR003_g114_t01"/>
    </source>
</evidence>
<keyword evidence="1" id="KW-0963">Cytoplasm</keyword>
<dbReference type="PROSITE" id="PS50202">
    <property type="entry name" value="MSP"/>
    <property type="match status" value="1"/>
</dbReference>
<feature type="domain" description="MSP" evidence="3">
    <location>
        <begin position="292"/>
        <end position="407"/>
    </location>
</feature>
<evidence type="ECO:0000256" key="2">
    <source>
        <dbReference type="SAM" id="Phobius"/>
    </source>
</evidence>
<dbReference type="WBParaSite" id="PgR003_g114_t01">
    <property type="protein sequence ID" value="PgR003_g114_t01"/>
    <property type="gene ID" value="PgR003_g114"/>
</dbReference>
<name>A0A915AB04_PARUN</name>
<keyword evidence="1" id="KW-0206">Cytoskeleton</keyword>
<proteinExistence type="predicted"/>
<protein>
    <recommendedName>
        <fullName evidence="1">Major sperm protein</fullName>
    </recommendedName>
</protein>
<dbReference type="Gene3D" id="2.60.40.10">
    <property type="entry name" value="Immunoglobulins"/>
    <property type="match status" value="1"/>
</dbReference>
<evidence type="ECO:0000313" key="4">
    <source>
        <dbReference type="Proteomes" id="UP000887569"/>
    </source>
</evidence>
<dbReference type="Pfam" id="PF00635">
    <property type="entry name" value="Motile_Sperm"/>
    <property type="match status" value="1"/>
</dbReference>
<dbReference type="InterPro" id="IPR013783">
    <property type="entry name" value="Ig-like_fold"/>
</dbReference>
<comment type="function">
    <text evidence="1">Central component in molecular interactions underlying sperm crawling. Forms an extensive filament system that extends from sperm villipoda, along the leading edge of the pseudopod.</text>
</comment>
<sequence>LFQYHNSVSIFATPYLSAADFVGMSEAMSITAPLTRRSDITLRSQKTDISYVRVSRWQELILLSVVFISTYLIGGEYSRAVCNVFTTAPAAVYTCMQLTSEKDHTSCYKATLAYWAVHSALFIFDNFLVDVFGYYLGKFLLLTTVLSCVIRRNMTRNRRFQQICSSLCVNSRNEILTHAENRNQILEPSNEEINSSASSRSSLKSFLEAASDETSPLSAYRVTATTFKELSDGSHSQSHPHLCIHSTVSEKRSVYAYEALRDASEEDCWIPAYCPNIRRTISEDTVAVYEGDVTSLPSKELIFYYPYNDITAVTICNRCERPMMWALKSSAPTRLMAHPICGVLKAHSTVDIKLGVIEPNAINAEVLDDVLAFDYNFINDSNAVFDRSFLEKSDPYRRRKKWHISYINRF</sequence>
<keyword evidence="4" id="KW-1185">Reference proteome</keyword>
<dbReference type="AlphaFoldDB" id="A0A915AB04"/>
<dbReference type="SUPFAM" id="SSF49354">
    <property type="entry name" value="PapD-like"/>
    <property type="match status" value="1"/>
</dbReference>
<keyword evidence="2" id="KW-0472">Membrane</keyword>
<dbReference type="Proteomes" id="UP000887569">
    <property type="component" value="Unplaced"/>
</dbReference>
<feature type="transmembrane region" description="Helical" evidence="2">
    <location>
        <begin position="132"/>
        <end position="150"/>
    </location>
</feature>
<dbReference type="InterPro" id="IPR008962">
    <property type="entry name" value="PapD-like_sf"/>
</dbReference>
<evidence type="ECO:0000256" key="1">
    <source>
        <dbReference type="RuleBase" id="RU003425"/>
    </source>
</evidence>
<dbReference type="InterPro" id="IPR000535">
    <property type="entry name" value="MSP_dom"/>
</dbReference>